<keyword evidence="2" id="KW-0812">Transmembrane</keyword>
<name>A0A4R3KWJ3_9SPHI</name>
<dbReference type="SUPFAM" id="SSF51261">
    <property type="entry name" value="Duplicated hybrid motif"/>
    <property type="match status" value="1"/>
</dbReference>
<comment type="caution">
    <text evidence="4">The sequence shown here is derived from an EMBL/GenBank/DDBJ whole genome shotgun (WGS) entry which is preliminary data.</text>
</comment>
<dbReference type="EMBL" id="SMAD01000001">
    <property type="protein sequence ID" value="TCS90149.1"/>
    <property type="molecule type" value="Genomic_DNA"/>
</dbReference>
<dbReference type="InterPro" id="IPR016047">
    <property type="entry name" value="M23ase_b-sheet_dom"/>
</dbReference>
<dbReference type="CDD" id="cd12797">
    <property type="entry name" value="M23_peptidase"/>
    <property type="match status" value="1"/>
</dbReference>
<accession>A0A4R3KWJ3</accession>
<reference evidence="4 5" key="1">
    <citation type="submission" date="2019-03" db="EMBL/GenBank/DDBJ databases">
        <title>Genomic Encyclopedia of Type Strains, Phase IV (KMG-IV): sequencing the most valuable type-strain genomes for metagenomic binning, comparative biology and taxonomic classification.</title>
        <authorList>
            <person name="Goeker M."/>
        </authorList>
    </citation>
    <scope>NUCLEOTIDE SEQUENCE [LARGE SCALE GENOMIC DNA]</scope>
    <source>
        <strain evidence="4 5">DSM 21100</strain>
    </source>
</reference>
<dbReference type="Gene3D" id="2.70.70.10">
    <property type="entry name" value="Glucose Permease (Domain IIA)"/>
    <property type="match status" value="1"/>
</dbReference>
<evidence type="ECO:0000313" key="4">
    <source>
        <dbReference type="EMBL" id="TCS90149.1"/>
    </source>
</evidence>
<dbReference type="PANTHER" id="PTHR21666">
    <property type="entry name" value="PEPTIDASE-RELATED"/>
    <property type="match status" value="1"/>
</dbReference>
<sequence length="337" mass="37125">MQKYRFFPDGEIRVFRAAPAQVFPESSCNELKITLTLPPAFLGVAPGMVQKKRKITEKLKDKYKLVILNNETFEEKASVTLNRISVLVAASVIVIVLILLTTALLIFTPLKEYIPGYTDLTLRKEITETAYMADSLEAVLIAQKAYIGNIQDIINGTAGDSSALNEMGEFQTPGTAGEVDLTVSSADSAFRSYIENQDRYSLEGSTIAREKTSISDHTFFTPVKGMVTQHFDARARHYGIDVACQKDEGIKAALDGMVIFSGFTTETGNVIAIQHANNIVSFYKHCSVIFKKVGNFVRSGEAIGVVGNTGEFSSGPHLHFEIWYNGNPVNPADFIRF</sequence>
<dbReference type="AlphaFoldDB" id="A0A4R3KWJ3"/>
<keyword evidence="2" id="KW-1133">Transmembrane helix</keyword>
<dbReference type="InterPro" id="IPR011055">
    <property type="entry name" value="Dup_hybrid_motif"/>
</dbReference>
<dbReference type="Pfam" id="PF01551">
    <property type="entry name" value="Peptidase_M23"/>
    <property type="match status" value="1"/>
</dbReference>
<feature type="transmembrane region" description="Helical" evidence="2">
    <location>
        <begin position="86"/>
        <end position="107"/>
    </location>
</feature>
<dbReference type="GO" id="GO:0004222">
    <property type="term" value="F:metalloendopeptidase activity"/>
    <property type="evidence" value="ECO:0007669"/>
    <property type="project" value="TreeGrafter"/>
</dbReference>
<evidence type="ECO:0000313" key="5">
    <source>
        <dbReference type="Proteomes" id="UP000295807"/>
    </source>
</evidence>
<keyword evidence="5" id="KW-1185">Reference proteome</keyword>
<evidence type="ECO:0000256" key="2">
    <source>
        <dbReference type="SAM" id="Phobius"/>
    </source>
</evidence>
<dbReference type="Proteomes" id="UP000295807">
    <property type="component" value="Unassembled WGS sequence"/>
</dbReference>
<feature type="domain" description="M23ase beta-sheet core" evidence="3">
    <location>
        <begin position="236"/>
        <end position="331"/>
    </location>
</feature>
<proteinExistence type="predicted"/>
<evidence type="ECO:0000259" key="3">
    <source>
        <dbReference type="Pfam" id="PF01551"/>
    </source>
</evidence>
<protein>
    <submittedName>
        <fullName evidence="4">Peptidase M23-like protein</fullName>
    </submittedName>
</protein>
<gene>
    <name evidence="4" type="ORF">EDD80_101348</name>
</gene>
<evidence type="ECO:0000256" key="1">
    <source>
        <dbReference type="ARBA" id="ARBA00022729"/>
    </source>
</evidence>
<keyword evidence="2" id="KW-0472">Membrane</keyword>
<dbReference type="PANTHER" id="PTHR21666:SF289">
    <property type="entry name" value="L-ALA--D-GLU ENDOPEPTIDASE"/>
    <property type="match status" value="1"/>
</dbReference>
<organism evidence="4 5">
    <name type="scientific">Anseongella ginsenosidimutans</name>
    <dbReference type="NCBI Taxonomy" id="496056"/>
    <lineage>
        <taxon>Bacteria</taxon>
        <taxon>Pseudomonadati</taxon>
        <taxon>Bacteroidota</taxon>
        <taxon>Sphingobacteriia</taxon>
        <taxon>Sphingobacteriales</taxon>
        <taxon>Sphingobacteriaceae</taxon>
        <taxon>Anseongella</taxon>
    </lineage>
</organism>
<keyword evidence="1" id="KW-0732">Signal</keyword>
<dbReference type="InterPro" id="IPR050570">
    <property type="entry name" value="Cell_wall_metabolism_enzyme"/>
</dbReference>